<dbReference type="PROSITE" id="PS00893">
    <property type="entry name" value="NUDIX_BOX"/>
    <property type="match status" value="1"/>
</dbReference>
<dbReference type="STRING" id="553466.SAMN04487950_4087"/>
<dbReference type="InterPro" id="IPR020084">
    <property type="entry name" value="NUDIX_hydrolase_CS"/>
</dbReference>
<keyword evidence="4" id="KW-1185">Reference proteome</keyword>
<keyword evidence="1" id="KW-0378">Hydrolase</keyword>
<sequence>MGLRSWYLWKGGLPFAALFGRLIWPRATAGVLVLHDDCVLAIDTGDYLMLPVGGLEAGETFTDAAHREAREETGVDVVLGDCVNEGLNAYGGVERLFVGEPKRETPLAESSWEGRPTWVSFDDAQERRWRFDRPVGRFLDSVAENATDE</sequence>
<evidence type="ECO:0000313" key="4">
    <source>
        <dbReference type="Proteomes" id="UP000199607"/>
    </source>
</evidence>
<dbReference type="RefSeq" id="WP_009365364.1">
    <property type="nucleotide sequence ID" value="NZ_FOTC01000007.1"/>
</dbReference>
<dbReference type="SUPFAM" id="SSF55811">
    <property type="entry name" value="Nudix"/>
    <property type="match status" value="1"/>
</dbReference>
<dbReference type="GO" id="GO:0016787">
    <property type="term" value="F:hydrolase activity"/>
    <property type="evidence" value="ECO:0007669"/>
    <property type="project" value="UniProtKB-KW"/>
</dbReference>
<dbReference type="AlphaFoldDB" id="A0A1I4ICC4"/>
<dbReference type="InterPro" id="IPR000086">
    <property type="entry name" value="NUDIX_hydrolase_dom"/>
</dbReference>
<proteinExistence type="predicted"/>
<evidence type="ECO:0000256" key="1">
    <source>
        <dbReference type="ARBA" id="ARBA00022801"/>
    </source>
</evidence>
<name>A0A1I4ICC4_9EURY</name>
<evidence type="ECO:0000259" key="2">
    <source>
        <dbReference type="PROSITE" id="PS51462"/>
    </source>
</evidence>
<dbReference type="Proteomes" id="UP000199607">
    <property type="component" value="Unassembled WGS sequence"/>
</dbReference>
<evidence type="ECO:0000313" key="3">
    <source>
        <dbReference type="EMBL" id="SFL51421.1"/>
    </source>
</evidence>
<dbReference type="Gene3D" id="3.90.79.10">
    <property type="entry name" value="Nucleoside Triphosphate Pyrophosphohydrolase"/>
    <property type="match status" value="1"/>
</dbReference>
<gene>
    <name evidence="3" type="ORF">SAMN04487950_4087</name>
</gene>
<protein>
    <submittedName>
        <fullName evidence="3">NUDIX domain-containing protein</fullName>
    </submittedName>
</protein>
<accession>A0A1I4ICC4</accession>
<dbReference type="InterPro" id="IPR015797">
    <property type="entry name" value="NUDIX_hydrolase-like_dom_sf"/>
</dbReference>
<reference evidence="4" key="1">
    <citation type="submission" date="2016-10" db="EMBL/GenBank/DDBJ databases">
        <authorList>
            <person name="Varghese N."/>
            <person name="Submissions S."/>
        </authorList>
    </citation>
    <scope>NUCLEOTIDE SEQUENCE [LARGE SCALE GENOMIC DNA]</scope>
    <source>
        <strain evidence="4">CGMCC 1.7738</strain>
    </source>
</reference>
<feature type="domain" description="Nudix hydrolase" evidence="2">
    <location>
        <begin position="24"/>
        <end position="144"/>
    </location>
</feature>
<dbReference type="PROSITE" id="PS51462">
    <property type="entry name" value="NUDIX"/>
    <property type="match status" value="1"/>
</dbReference>
<organism evidence="3 4">
    <name type="scientific">Halogranum rubrum</name>
    <dbReference type="NCBI Taxonomy" id="553466"/>
    <lineage>
        <taxon>Archaea</taxon>
        <taxon>Methanobacteriati</taxon>
        <taxon>Methanobacteriota</taxon>
        <taxon>Stenosarchaea group</taxon>
        <taxon>Halobacteria</taxon>
        <taxon>Halobacteriales</taxon>
        <taxon>Haloferacaceae</taxon>
    </lineage>
</organism>
<dbReference type="EMBL" id="FOTC01000007">
    <property type="protein sequence ID" value="SFL51421.1"/>
    <property type="molecule type" value="Genomic_DNA"/>
</dbReference>
<dbReference type="Pfam" id="PF00293">
    <property type="entry name" value="NUDIX"/>
    <property type="match status" value="1"/>
</dbReference>